<evidence type="ECO:0000313" key="1">
    <source>
        <dbReference type="EMBL" id="NEX64165.1"/>
    </source>
</evidence>
<dbReference type="AlphaFoldDB" id="A0A6B3SXA6"/>
<protein>
    <submittedName>
        <fullName evidence="1">Uncharacterized protein</fullName>
    </submittedName>
</protein>
<organism evidence="1 2">
    <name type="scientific">Noviherbaspirillum galbum</name>
    <dbReference type="NCBI Taxonomy" id="2709383"/>
    <lineage>
        <taxon>Bacteria</taxon>
        <taxon>Pseudomonadati</taxon>
        <taxon>Pseudomonadota</taxon>
        <taxon>Betaproteobacteria</taxon>
        <taxon>Burkholderiales</taxon>
        <taxon>Oxalobacteraceae</taxon>
        <taxon>Noviherbaspirillum</taxon>
    </lineage>
</organism>
<evidence type="ECO:0000313" key="2">
    <source>
        <dbReference type="Proteomes" id="UP000482155"/>
    </source>
</evidence>
<name>A0A6B3SXA6_9BURK</name>
<accession>A0A6B3SXA6</accession>
<dbReference type="Proteomes" id="UP000482155">
    <property type="component" value="Unassembled WGS sequence"/>
</dbReference>
<comment type="caution">
    <text evidence="1">The sequence shown here is derived from an EMBL/GenBank/DDBJ whole genome shotgun (WGS) entry which is preliminary data.</text>
</comment>
<dbReference type="EMBL" id="JAAIVB010000078">
    <property type="protein sequence ID" value="NEX64165.1"/>
    <property type="molecule type" value="Genomic_DNA"/>
</dbReference>
<dbReference type="RefSeq" id="WP_163968075.1">
    <property type="nucleotide sequence ID" value="NZ_JAAIVB010000078.1"/>
</dbReference>
<keyword evidence="2" id="KW-1185">Reference proteome</keyword>
<sequence>MTQRIWKKGDRVTWRCEDAPLKVSPIPARVVQEDEGAEIAIDILLRIGSQWVRERRRVPASSLMERRRVIPQLDEELIEMRFD</sequence>
<reference evidence="1 2" key="1">
    <citation type="submission" date="2020-02" db="EMBL/GenBank/DDBJ databases">
        <authorList>
            <person name="Kim M.K."/>
        </authorList>
    </citation>
    <scope>NUCLEOTIDE SEQUENCE [LARGE SCALE GENOMIC DNA]</scope>
    <source>
        <strain evidence="1 2">17J57-3</strain>
    </source>
</reference>
<gene>
    <name evidence="1" type="ORF">G3574_24045</name>
</gene>
<proteinExistence type="predicted"/>